<keyword evidence="10 11" id="KW-0998">Cell outer membrane</keyword>
<dbReference type="InterPro" id="IPR039426">
    <property type="entry name" value="TonB-dep_rcpt-like"/>
</dbReference>
<dbReference type="GO" id="GO:0009279">
    <property type="term" value="C:cell outer membrane"/>
    <property type="evidence" value="ECO:0007669"/>
    <property type="project" value="UniProtKB-SubCell"/>
</dbReference>
<feature type="coiled-coil region" evidence="13">
    <location>
        <begin position="30"/>
        <end position="57"/>
    </location>
</feature>
<dbReference type="AlphaFoldDB" id="A0A399QWR1"/>
<comment type="subcellular location">
    <subcellularLocation>
        <location evidence="1 11">Cell outer membrane</location>
        <topology evidence="1 11">Multi-pass membrane protein</topology>
    </subcellularLocation>
</comment>
<evidence type="ECO:0000256" key="6">
    <source>
        <dbReference type="ARBA" id="ARBA00023004"/>
    </source>
</evidence>
<evidence type="ECO:0000313" key="17">
    <source>
        <dbReference type="EMBL" id="RIJ23340.1"/>
    </source>
</evidence>
<keyword evidence="18" id="KW-1185">Reference proteome</keyword>
<evidence type="ECO:0000256" key="3">
    <source>
        <dbReference type="ARBA" id="ARBA00022452"/>
    </source>
</evidence>
<dbReference type="OrthoDB" id="7313036at2"/>
<evidence type="ECO:0000256" key="12">
    <source>
        <dbReference type="RuleBase" id="RU003357"/>
    </source>
</evidence>
<evidence type="ECO:0000256" key="10">
    <source>
        <dbReference type="ARBA" id="ARBA00023237"/>
    </source>
</evidence>
<dbReference type="SUPFAM" id="SSF56935">
    <property type="entry name" value="Porins"/>
    <property type="match status" value="1"/>
</dbReference>
<keyword evidence="7" id="KW-0406">Ion transport</keyword>
<evidence type="ECO:0000256" key="2">
    <source>
        <dbReference type="ARBA" id="ARBA00022448"/>
    </source>
</evidence>
<evidence type="ECO:0000256" key="13">
    <source>
        <dbReference type="SAM" id="Coils"/>
    </source>
</evidence>
<keyword evidence="9 11" id="KW-0472">Membrane</keyword>
<evidence type="ECO:0000256" key="11">
    <source>
        <dbReference type="PROSITE-ProRule" id="PRU01360"/>
    </source>
</evidence>
<evidence type="ECO:0000259" key="15">
    <source>
        <dbReference type="Pfam" id="PF00593"/>
    </source>
</evidence>
<dbReference type="Proteomes" id="UP000265431">
    <property type="component" value="Unassembled WGS sequence"/>
</dbReference>
<dbReference type="Pfam" id="PF00593">
    <property type="entry name" value="TonB_dep_Rec_b-barrel"/>
    <property type="match status" value="1"/>
</dbReference>
<sequence length="864" mass="92436">MRFLPRPSSNAKLAKMSLCASVGLAALMGSQMFTASAQDAEEEADNSERRLNAVVVEATRRAGTTVQDVPVSVTAFDAALLEDTGVARLNDIEQIAPSVQIAQTESAASGTSISIRGIGTGSNNPGFEPAVGVLIDGVYRTRTGIALSELPELRSIEVLRGPQGTLFGRNTSAGVVSINTAGPQFDPEATLGVSAGNYGMYAAEAMVTGPIADNIATRVDIRYRERDGYIDDVNSGRELNNLNRFLMRGQMLFEEGDASLRVIADYGQTDEDCCIGVNLLQGPTGAAVNTAAAFAGLQGFANARPEDLKVALSPNRDIRDDVEEWGISGEYKNQIGTISLTSITSYRDWQADRAQDVDFSGIDRAYRDGTDITDKVFTQEVRLQDTWGDLDWLVGGFYMNEELGYTDTIRTGSQANLYTDLISAGATANPLVPTGFQLTGSLGPAVPTLFVSLPFDTNGDGVPGDPALRIAPGVPAGLPSYFVPGLVDGGGQNSDVFEVKTNAAALFTHNEYMVTDRLTATAGLRLNYEEKEIAYDLTSVAPSCDFFFTADGQSVLQQLGAINALDLALLSCNPAINSEYNGSDNDSFDETNLSGTAKLAYDFTDDFMAYVSYSRGFKSGGYNLDRSGFDSVLFGGNGAQPTDLQFDSETVDSYELGWKSSFNALNATLNGAIFFQDVQDFQENFFTGTNFRVINSDVESYGLELDASIIPADGLTIQGGYAYTKAERQGDVIVPLGNGQNQVLAQGGTQLSLTPEHVLTASGTYLYDISPNLTALFHLNARYNSEHITSAATAGIADNDAYTLVGGRIGLKTADGKWEFSIFGENITDEYYNLASFAVPEQTGTIAVYPGIPTMYGAELKVNF</sequence>
<evidence type="ECO:0000256" key="5">
    <source>
        <dbReference type="ARBA" id="ARBA00022692"/>
    </source>
</evidence>
<dbReference type="PANTHER" id="PTHR32552">
    <property type="entry name" value="FERRICHROME IRON RECEPTOR-RELATED"/>
    <property type="match status" value="1"/>
</dbReference>
<dbReference type="GO" id="GO:0006826">
    <property type="term" value="P:iron ion transport"/>
    <property type="evidence" value="ECO:0007669"/>
    <property type="project" value="UniProtKB-KW"/>
</dbReference>
<keyword evidence="2 11" id="KW-0813">Transport</keyword>
<evidence type="ECO:0000256" key="7">
    <source>
        <dbReference type="ARBA" id="ARBA00023065"/>
    </source>
</evidence>
<evidence type="ECO:0000256" key="14">
    <source>
        <dbReference type="SAM" id="SignalP"/>
    </source>
</evidence>
<keyword evidence="17" id="KW-0675">Receptor</keyword>
<dbReference type="EMBL" id="QWGB01000005">
    <property type="protein sequence ID" value="RIJ23340.1"/>
    <property type="molecule type" value="Genomic_DNA"/>
</dbReference>
<accession>A0A399QWR1</accession>
<comment type="similarity">
    <text evidence="11 12">Belongs to the TonB-dependent receptor family.</text>
</comment>
<feature type="chain" id="PRO_5017390450" evidence="14">
    <location>
        <begin position="38"/>
        <end position="864"/>
    </location>
</feature>
<feature type="domain" description="TonB-dependent receptor plug" evidence="16">
    <location>
        <begin position="66"/>
        <end position="175"/>
    </location>
</feature>
<reference evidence="17 18" key="1">
    <citation type="submission" date="2018-08" db="EMBL/GenBank/DDBJ databases">
        <title>Henriciella mobilis sp. nov., isolated from seawater.</title>
        <authorList>
            <person name="Cheng H."/>
            <person name="Wu Y.-H."/>
            <person name="Xu X.-W."/>
            <person name="Guo L.-L."/>
        </authorList>
    </citation>
    <scope>NUCLEOTIDE SEQUENCE [LARGE SCALE GENOMIC DNA]</scope>
    <source>
        <strain evidence="17 18">CCUG66934</strain>
    </source>
</reference>
<dbReference type="PROSITE" id="PS52016">
    <property type="entry name" value="TONB_DEPENDENT_REC_3"/>
    <property type="match status" value="1"/>
</dbReference>
<keyword evidence="4" id="KW-0410">Iron transport</keyword>
<gene>
    <name evidence="17" type="ORF">D1224_03455</name>
</gene>
<comment type="caution">
    <text evidence="17">The sequence shown here is derived from an EMBL/GenBank/DDBJ whole genome shotgun (WGS) entry which is preliminary data.</text>
</comment>
<name>A0A399QWR1_9PROT</name>
<evidence type="ECO:0000256" key="9">
    <source>
        <dbReference type="ARBA" id="ARBA00023136"/>
    </source>
</evidence>
<evidence type="ECO:0000313" key="18">
    <source>
        <dbReference type="Proteomes" id="UP000265431"/>
    </source>
</evidence>
<keyword evidence="5 11" id="KW-0812">Transmembrane</keyword>
<evidence type="ECO:0000256" key="1">
    <source>
        <dbReference type="ARBA" id="ARBA00004571"/>
    </source>
</evidence>
<dbReference type="InterPro" id="IPR000531">
    <property type="entry name" value="Beta-barrel_TonB"/>
</dbReference>
<keyword evidence="3 11" id="KW-1134">Transmembrane beta strand</keyword>
<dbReference type="Pfam" id="PF07715">
    <property type="entry name" value="Plug"/>
    <property type="match status" value="1"/>
</dbReference>
<keyword evidence="6" id="KW-0408">Iron</keyword>
<keyword evidence="14" id="KW-0732">Signal</keyword>
<feature type="domain" description="TonB-dependent receptor-like beta-barrel" evidence="15">
    <location>
        <begin position="340"/>
        <end position="826"/>
    </location>
</feature>
<organism evidence="17 18">
    <name type="scientific">Henriciella barbarensis</name>
    <dbReference type="NCBI Taxonomy" id="86342"/>
    <lineage>
        <taxon>Bacteria</taxon>
        <taxon>Pseudomonadati</taxon>
        <taxon>Pseudomonadota</taxon>
        <taxon>Alphaproteobacteria</taxon>
        <taxon>Hyphomonadales</taxon>
        <taxon>Hyphomonadaceae</taxon>
        <taxon>Henriciella</taxon>
    </lineage>
</organism>
<dbReference type="Gene3D" id="2.40.170.20">
    <property type="entry name" value="TonB-dependent receptor, beta-barrel domain"/>
    <property type="match status" value="2"/>
</dbReference>
<dbReference type="InterPro" id="IPR012910">
    <property type="entry name" value="Plug_dom"/>
</dbReference>
<keyword evidence="13" id="KW-0175">Coiled coil</keyword>
<dbReference type="InterPro" id="IPR036942">
    <property type="entry name" value="Beta-barrel_TonB_sf"/>
</dbReference>
<dbReference type="PANTHER" id="PTHR32552:SF81">
    <property type="entry name" value="TONB-DEPENDENT OUTER MEMBRANE RECEPTOR"/>
    <property type="match status" value="1"/>
</dbReference>
<keyword evidence="8 12" id="KW-0798">TonB box</keyword>
<proteinExistence type="inferred from homology"/>
<protein>
    <submittedName>
        <fullName evidence="17">TonB-dependent receptor</fullName>
    </submittedName>
</protein>
<evidence type="ECO:0000256" key="8">
    <source>
        <dbReference type="ARBA" id="ARBA00023077"/>
    </source>
</evidence>
<evidence type="ECO:0000259" key="16">
    <source>
        <dbReference type="Pfam" id="PF07715"/>
    </source>
</evidence>
<feature type="signal peptide" evidence="14">
    <location>
        <begin position="1"/>
        <end position="37"/>
    </location>
</feature>
<evidence type="ECO:0000256" key="4">
    <source>
        <dbReference type="ARBA" id="ARBA00022496"/>
    </source>
</evidence>